<gene>
    <name evidence="2" type="ORF">PF327_10920</name>
</gene>
<dbReference type="InterPro" id="IPR041682">
    <property type="entry name" value="AAA_14"/>
</dbReference>
<name>A0ABT7QUE3_9BACT</name>
<dbReference type="RefSeq" id="WP_289402605.1">
    <property type="nucleotide sequence ID" value="NZ_JAQIBC010000013.1"/>
</dbReference>
<feature type="domain" description="AAA" evidence="1">
    <location>
        <begin position="32"/>
        <end position="91"/>
    </location>
</feature>
<dbReference type="EMBL" id="JAQIBC010000013">
    <property type="protein sequence ID" value="MDM5264705.1"/>
    <property type="molecule type" value="Genomic_DNA"/>
</dbReference>
<dbReference type="SUPFAM" id="SSF52540">
    <property type="entry name" value="P-loop containing nucleoside triphosphate hydrolases"/>
    <property type="match status" value="1"/>
</dbReference>
<evidence type="ECO:0000313" key="3">
    <source>
        <dbReference type="Proteomes" id="UP001169066"/>
    </source>
</evidence>
<accession>A0ABT7QUE3</accession>
<proteinExistence type="predicted"/>
<reference evidence="2" key="1">
    <citation type="submission" date="2023-01" db="EMBL/GenBank/DDBJ databases">
        <title>Sulfurovum sp. XTW-4 genome assembly.</title>
        <authorList>
            <person name="Wang J."/>
        </authorList>
    </citation>
    <scope>NUCLEOTIDE SEQUENCE</scope>
    <source>
        <strain evidence="2">XTW-4</strain>
    </source>
</reference>
<comment type="caution">
    <text evidence="2">The sequence shown here is derived from an EMBL/GenBank/DDBJ whole genome shotgun (WGS) entry which is preliminary data.</text>
</comment>
<dbReference type="Proteomes" id="UP001169066">
    <property type="component" value="Unassembled WGS sequence"/>
</dbReference>
<organism evidence="2 3">
    <name type="scientific">Sulfurovum xiamenensis</name>
    <dbReference type="NCBI Taxonomy" id="3019066"/>
    <lineage>
        <taxon>Bacteria</taxon>
        <taxon>Pseudomonadati</taxon>
        <taxon>Campylobacterota</taxon>
        <taxon>Epsilonproteobacteria</taxon>
        <taxon>Campylobacterales</taxon>
        <taxon>Sulfurovaceae</taxon>
        <taxon>Sulfurovum</taxon>
    </lineage>
</organism>
<keyword evidence="3" id="KW-1185">Reference proteome</keyword>
<sequence length="358" mass="41799">MELLEYYQNQRYSIVNYVPRKCQLPLKGDINLYGARGSGKTTMILDLMQEENEETTLYIDLEDPNLIFNPLTTLALQHYIDREGITLLILDHYREGYLPSFPNVERLIVLSRIPLHHKEFTPVELFPLDYEEFLAFETSVSQSSGFNHFLRSGTLPMIARSQKTNTLVMKNFLKSAFDANEQKLLLVLAQHHTKHLTTHQIYTFAKEKFKVSKDWLYKTMKLFTQEKLVLFIEDRYQKSGKKMLLFDFAFAKYLTLGQPFILQFDTMIALALIKHGIEVQTLGVHGYVTKNDELIIPAPFESEESLWVKSQGKFSIYKKYGIKKVTIVTVANTYDYHIEKLYFEAIPFNEWSVINAEE</sequence>
<dbReference type="InterPro" id="IPR027417">
    <property type="entry name" value="P-loop_NTPase"/>
</dbReference>
<dbReference type="Pfam" id="PF13173">
    <property type="entry name" value="AAA_14"/>
    <property type="match status" value="1"/>
</dbReference>
<evidence type="ECO:0000313" key="2">
    <source>
        <dbReference type="EMBL" id="MDM5264705.1"/>
    </source>
</evidence>
<evidence type="ECO:0000259" key="1">
    <source>
        <dbReference type="Pfam" id="PF13173"/>
    </source>
</evidence>
<protein>
    <submittedName>
        <fullName evidence="2">AAA family ATPase</fullName>
    </submittedName>
</protein>